<reference evidence="1 2" key="1">
    <citation type="submission" date="2015-09" db="EMBL/GenBank/DDBJ databases">
        <authorList>
            <consortium name="Pathogen Informatics"/>
        </authorList>
    </citation>
    <scope>NUCLEOTIDE SEQUENCE [LARGE SCALE GENOMIC DNA]</scope>
    <source>
        <strain evidence="1 2">2789STDY5608838</strain>
    </source>
</reference>
<sequence length="282" mass="31499">MRKRNNFISVFTMFLAIGFAIIFSIPVKAAANGVQLKANRTYVAYDITGDGMKDKIRIRAANQTDDEAYSSLTVSVNGKTAYRLKNTRFYNVIANIYTLKNGQPFLYLYAPAENGDGPVCALLKYTNRKFRKALDFTEIMAGYGNHRIGEVTNLNGNKIVITESIVSYSLGINAINFTYEYVNGKFVPTSRYGSYKEIYSADGSSRHFTVSSDLPAYTRPGATAVNTTLKTGSLTKIIKCALINGKMYIQLECDGEIYWIKALENPPIADNERQFMEVRYAG</sequence>
<dbReference type="AlphaFoldDB" id="A0A174EGV0"/>
<evidence type="ECO:0000313" key="1">
    <source>
        <dbReference type="EMBL" id="CUO37172.1"/>
    </source>
</evidence>
<protein>
    <submittedName>
        <fullName evidence="1">Uncharacterized protein</fullName>
    </submittedName>
</protein>
<evidence type="ECO:0000313" key="2">
    <source>
        <dbReference type="Proteomes" id="UP000095447"/>
    </source>
</evidence>
<accession>A0A174EGV0</accession>
<dbReference type="Gene3D" id="2.60.120.260">
    <property type="entry name" value="Galactose-binding domain-like"/>
    <property type="match status" value="1"/>
</dbReference>
<gene>
    <name evidence="1" type="ORF">ERS852395_02834</name>
</gene>
<dbReference type="Proteomes" id="UP000095447">
    <property type="component" value="Unassembled WGS sequence"/>
</dbReference>
<dbReference type="EMBL" id="CYZA01000019">
    <property type="protein sequence ID" value="CUO37172.1"/>
    <property type="molecule type" value="Genomic_DNA"/>
</dbReference>
<name>A0A174EGV0_9FIRM</name>
<dbReference type="RefSeq" id="WP_055053983.1">
    <property type="nucleotide sequence ID" value="NZ_CYZA01000019.1"/>
</dbReference>
<proteinExistence type="predicted"/>
<organism evidence="1 2">
    <name type="scientific">Blautia obeum</name>
    <dbReference type="NCBI Taxonomy" id="40520"/>
    <lineage>
        <taxon>Bacteria</taxon>
        <taxon>Bacillati</taxon>
        <taxon>Bacillota</taxon>
        <taxon>Clostridia</taxon>
        <taxon>Lachnospirales</taxon>
        <taxon>Lachnospiraceae</taxon>
        <taxon>Blautia</taxon>
    </lineage>
</organism>